<name>A0A7Z7PRC9_9BACT</name>
<dbReference type="AlphaFoldDB" id="A0A7Z7PRC9"/>
<reference evidence="1 2" key="1">
    <citation type="submission" date="2017-01" db="EMBL/GenBank/DDBJ databases">
        <authorList>
            <person name="Erauso G."/>
        </authorList>
    </citation>
    <scope>NUCLEOTIDE SEQUENCE [LARGE SCALE GENOMIC DNA]</scope>
    <source>
        <strain evidence="1">MESINF1</strain>
    </source>
</reference>
<dbReference type="KEGG" id="minf:MESINF_1251"/>
<dbReference type="Proteomes" id="UP000250796">
    <property type="component" value="Chromosome MESINF"/>
</dbReference>
<evidence type="ECO:0000313" key="2">
    <source>
        <dbReference type="Proteomes" id="UP000250796"/>
    </source>
</evidence>
<gene>
    <name evidence="1" type="ORF">MESINF_1251</name>
</gene>
<proteinExistence type="predicted"/>
<protein>
    <submittedName>
        <fullName evidence="1">Uncharacterized protein</fullName>
    </submittedName>
</protein>
<organism evidence="1 2">
    <name type="scientific">Mesotoga infera</name>
    <dbReference type="NCBI Taxonomy" id="1236046"/>
    <lineage>
        <taxon>Bacteria</taxon>
        <taxon>Thermotogati</taxon>
        <taxon>Thermotogota</taxon>
        <taxon>Thermotogae</taxon>
        <taxon>Kosmotogales</taxon>
        <taxon>Kosmotogaceae</taxon>
        <taxon>Mesotoga</taxon>
    </lineage>
</organism>
<sequence length="24" mass="2837">MFFSDHESCYELLGIYKKKVSKIA</sequence>
<evidence type="ECO:0000313" key="1">
    <source>
        <dbReference type="EMBL" id="SSC12695.1"/>
    </source>
</evidence>
<keyword evidence="2" id="KW-1185">Reference proteome</keyword>
<accession>A0A7Z7PRC9</accession>
<dbReference type="EMBL" id="LS974202">
    <property type="protein sequence ID" value="SSC12695.1"/>
    <property type="molecule type" value="Genomic_DNA"/>
</dbReference>